<dbReference type="Ensembl" id="ENSMCST00000021991.1">
    <property type="protein sequence ID" value="ENSMCSP00000021443.1"/>
    <property type="gene ID" value="ENSMCSG00000014954.1"/>
</dbReference>
<dbReference type="Pfam" id="PF19035">
    <property type="entry name" value="TSP1_CCN"/>
    <property type="match status" value="1"/>
</dbReference>
<evidence type="ECO:0000256" key="10">
    <source>
        <dbReference type="ARBA" id="ARBA00023030"/>
    </source>
</evidence>
<evidence type="ECO:0000256" key="13">
    <source>
        <dbReference type="ARBA" id="ARBA00039944"/>
    </source>
</evidence>
<feature type="domain" description="IGFBP N-terminal" evidence="19">
    <location>
        <begin position="37"/>
        <end position="112"/>
    </location>
</feature>
<sequence length="358" mass="40093">MVLLGLIFGGGGWDQENHKDDCCEEVLEAFSFFSSKRSPVEPEACTFPCQCPSQHLECPAGTSHIWDACGCCKVCAQQLGELCSLHRPCDHHKGLYCDFSKIHRGSGICSAHEGATCDLLGKIYLNGESFQPTCKLQCICMDGAIGCIPLCSDDVRLPSPECPNPRRVKFHNKCCEEWLCEEGSKEKSFGMAMAGQWELNSLQENCLVQTTEWSACSRSCGMGISTRVTNDNPQCRLEKETRLCIVRPCNFSVEKTKVWCWGRGNTAPQMSGTFSGCTSTHSYRPRFCGSCSDGRCCTPFLTSTIDVEFCCPEGDFFQRKMMFIKMCSCHYDCPRDNDIFLATYHRRMIGDHIKTEQK</sequence>
<dbReference type="PROSITE" id="PS50092">
    <property type="entry name" value="TSP1"/>
    <property type="match status" value="1"/>
</dbReference>
<dbReference type="InterPro" id="IPR036383">
    <property type="entry name" value="TSP1_rpt_sf"/>
</dbReference>
<evidence type="ECO:0000259" key="18">
    <source>
        <dbReference type="PROSITE" id="PS50184"/>
    </source>
</evidence>
<dbReference type="GO" id="GO:0005921">
    <property type="term" value="C:gap junction"/>
    <property type="evidence" value="ECO:0007669"/>
    <property type="project" value="UniProtKB-SubCell"/>
</dbReference>
<dbReference type="PANTHER" id="PTHR11348:SF37">
    <property type="entry name" value="CONNECTIVE TISSUE GROWTH FACTOR"/>
    <property type="match status" value="1"/>
</dbReference>
<dbReference type="AlphaFoldDB" id="A0A8C5UJ33"/>
<evidence type="ECO:0000256" key="8">
    <source>
        <dbReference type="ARBA" id="ARBA00022868"/>
    </source>
</evidence>
<dbReference type="InterPro" id="IPR050941">
    <property type="entry name" value="CCN"/>
</dbReference>
<dbReference type="GO" id="GO:0008083">
    <property type="term" value="F:growth factor activity"/>
    <property type="evidence" value="ECO:0007669"/>
    <property type="project" value="UniProtKB-KW"/>
</dbReference>
<accession>A0A8C5UJ33</accession>
<dbReference type="InterPro" id="IPR006208">
    <property type="entry name" value="Glyco_hormone_CN"/>
</dbReference>
<dbReference type="SMART" id="SM00214">
    <property type="entry name" value="VWC"/>
    <property type="match status" value="1"/>
</dbReference>
<evidence type="ECO:0000313" key="21">
    <source>
        <dbReference type="Proteomes" id="UP000694560"/>
    </source>
</evidence>
<keyword evidence="7" id="KW-0732">Signal</keyword>
<comment type="similarity">
    <text evidence="4">Belongs to the CCN family.</text>
</comment>
<evidence type="ECO:0000256" key="14">
    <source>
        <dbReference type="ARBA" id="ARBA00042352"/>
    </source>
</evidence>
<protein>
    <recommendedName>
        <fullName evidence="13">CCN family member 3</fullName>
    </recommendedName>
    <alternativeName>
        <fullName evidence="14">Cellular communication network factor 3</fullName>
    </alternativeName>
    <alternativeName>
        <fullName evidence="15">Protein NOV homolog</fullName>
    </alternativeName>
</protein>
<keyword evidence="11" id="KW-1015">Disulfide bond</keyword>
<evidence type="ECO:0000256" key="7">
    <source>
        <dbReference type="ARBA" id="ARBA00022729"/>
    </source>
</evidence>
<dbReference type="InterPro" id="IPR006207">
    <property type="entry name" value="Cys_knot_C"/>
</dbReference>
<keyword evidence="5" id="KW-0963">Cytoplasm</keyword>
<dbReference type="SMART" id="SM00041">
    <property type="entry name" value="CT"/>
    <property type="match status" value="1"/>
</dbReference>
<dbReference type="FunFam" id="2.20.100.10:FF:000046">
    <property type="entry name" value="Cellular communication network factor 4"/>
    <property type="match status" value="1"/>
</dbReference>
<dbReference type="GO" id="GO:0005737">
    <property type="term" value="C:cytoplasm"/>
    <property type="evidence" value="ECO:0007669"/>
    <property type="project" value="UniProtKB-SubCell"/>
</dbReference>
<dbReference type="PROSITE" id="PS51323">
    <property type="entry name" value="IGFBP_N_2"/>
    <property type="match status" value="1"/>
</dbReference>
<evidence type="ECO:0000256" key="15">
    <source>
        <dbReference type="ARBA" id="ARBA00077787"/>
    </source>
</evidence>
<proteinExistence type="inferred from homology"/>
<dbReference type="PROSITE" id="PS50184">
    <property type="entry name" value="VWFC_2"/>
    <property type="match status" value="1"/>
</dbReference>
<dbReference type="GO" id="GO:0031012">
    <property type="term" value="C:extracellular matrix"/>
    <property type="evidence" value="ECO:0007669"/>
    <property type="project" value="TreeGrafter"/>
</dbReference>
<keyword evidence="21" id="KW-1185">Reference proteome</keyword>
<dbReference type="InterPro" id="IPR000884">
    <property type="entry name" value="TSP1_rpt"/>
</dbReference>
<evidence type="ECO:0000256" key="11">
    <source>
        <dbReference type="ARBA" id="ARBA00023157"/>
    </source>
</evidence>
<dbReference type="GO" id="GO:0051239">
    <property type="term" value="P:regulation of multicellular organismal process"/>
    <property type="evidence" value="ECO:0007669"/>
    <property type="project" value="UniProtKB-ARBA"/>
</dbReference>
<dbReference type="InterPro" id="IPR009030">
    <property type="entry name" value="Growth_fac_rcpt_cys_sf"/>
</dbReference>
<feature type="domain" description="CTCK" evidence="17">
    <location>
        <begin position="260"/>
        <end position="334"/>
    </location>
</feature>
<keyword evidence="6" id="KW-0964">Secreted</keyword>
<reference evidence="20" key="2">
    <citation type="submission" date="2025-09" db="UniProtKB">
        <authorList>
            <consortium name="Ensembl"/>
        </authorList>
    </citation>
    <scope>IDENTIFICATION</scope>
</reference>
<dbReference type="OrthoDB" id="365605at2759"/>
<evidence type="ECO:0000256" key="9">
    <source>
        <dbReference type="ARBA" id="ARBA00022949"/>
    </source>
</evidence>
<dbReference type="GO" id="GO:0008201">
    <property type="term" value="F:heparin binding"/>
    <property type="evidence" value="ECO:0007669"/>
    <property type="project" value="TreeGrafter"/>
</dbReference>
<dbReference type="PIRSF" id="PIRSF036495">
    <property type="entry name" value="IGFBP_rP_CNN"/>
    <property type="match status" value="1"/>
</dbReference>
<keyword evidence="9" id="KW-0965">Cell junction</keyword>
<dbReference type="PROSITE" id="PS01208">
    <property type="entry name" value="VWFC_1"/>
    <property type="match status" value="1"/>
</dbReference>
<evidence type="ECO:0000256" key="5">
    <source>
        <dbReference type="ARBA" id="ARBA00022490"/>
    </source>
</evidence>
<evidence type="ECO:0000256" key="4">
    <source>
        <dbReference type="ARBA" id="ARBA00008125"/>
    </source>
</evidence>
<evidence type="ECO:0000256" key="3">
    <source>
        <dbReference type="ARBA" id="ARBA00004613"/>
    </source>
</evidence>
<dbReference type="Pfam" id="PF00007">
    <property type="entry name" value="Cys_knot"/>
    <property type="match status" value="1"/>
</dbReference>
<name>A0A8C5UJ33_9PASS</name>
<dbReference type="GO" id="GO:0007155">
    <property type="term" value="P:cell adhesion"/>
    <property type="evidence" value="ECO:0007669"/>
    <property type="project" value="TreeGrafter"/>
</dbReference>
<dbReference type="Gene3D" id="2.10.70.10">
    <property type="entry name" value="Complement Module, domain 1"/>
    <property type="match status" value="1"/>
</dbReference>
<evidence type="ECO:0000256" key="6">
    <source>
        <dbReference type="ARBA" id="ARBA00022525"/>
    </source>
</evidence>
<dbReference type="InterPro" id="IPR000867">
    <property type="entry name" value="IGFBP-like"/>
</dbReference>
<keyword evidence="12" id="KW-0325">Glycoprotein</keyword>
<dbReference type="GO" id="GO:0045597">
    <property type="term" value="P:positive regulation of cell differentiation"/>
    <property type="evidence" value="ECO:0007669"/>
    <property type="project" value="TreeGrafter"/>
</dbReference>
<dbReference type="InterPro" id="IPR012395">
    <property type="entry name" value="IGFBP_CNN"/>
</dbReference>
<organism evidence="20 21">
    <name type="scientific">Malurus cyaneus samueli</name>
    <dbReference type="NCBI Taxonomy" id="2593467"/>
    <lineage>
        <taxon>Eukaryota</taxon>
        <taxon>Metazoa</taxon>
        <taxon>Chordata</taxon>
        <taxon>Craniata</taxon>
        <taxon>Vertebrata</taxon>
        <taxon>Euteleostomi</taxon>
        <taxon>Archelosauria</taxon>
        <taxon>Archosauria</taxon>
        <taxon>Dinosauria</taxon>
        <taxon>Saurischia</taxon>
        <taxon>Theropoda</taxon>
        <taxon>Coelurosauria</taxon>
        <taxon>Aves</taxon>
        <taxon>Neognathae</taxon>
        <taxon>Neoaves</taxon>
        <taxon>Telluraves</taxon>
        <taxon>Australaves</taxon>
        <taxon>Passeriformes</taxon>
        <taxon>Meliphagoidea</taxon>
        <taxon>Maluridae</taxon>
        <taxon>Malurus</taxon>
    </lineage>
</organism>
<evidence type="ECO:0000256" key="2">
    <source>
        <dbReference type="ARBA" id="ARBA00004610"/>
    </source>
</evidence>
<dbReference type="Proteomes" id="UP000694560">
    <property type="component" value="Unplaced"/>
</dbReference>
<evidence type="ECO:0000259" key="17">
    <source>
        <dbReference type="PROSITE" id="PS01225"/>
    </source>
</evidence>
<dbReference type="Pfam" id="PF00219">
    <property type="entry name" value="IGFBP"/>
    <property type="match status" value="1"/>
</dbReference>
<dbReference type="PANTHER" id="PTHR11348">
    <property type="entry name" value="CONNECTIVE TISSUE GROWTH FACTOR-RELATED"/>
    <property type="match status" value="1"/>
</dbReference>
<dbReference type="GO" id="GO:0005615">
    <property type="term" value="C:extracellular space"/>
    <property type="evidence" value="ECO:0007669"/>
    <property type="project" value="TreeGrafter"/>
</dbReference>
<comment type="caution">
    <text evidence="16">Lacks conserved residue(s) required for the propagation of feature annotation.</text>
</comment>
<dbReference type="Gene3D" id="2.20.100.10">
    <property type="entry name" value="Thrombospondin type-1 (TSP1) repeat"/>
    <property type="match status" value="1"/>
</dbReference>
<dbReference type="Pfam" id="PF00093">
    <property type="entry name" value="VWC"/>
    <property type="match status" value="1"/>
</dbReference>
<keyword evidence="10" id="KW-0339">Growth factor</keyword>
<dbReference type="InterPro" id="IPR043973">
    <property type="entry name" value="TSP1_CCN"/>
</dbReference>
<reference evidence="20" key="1">
    <citation type="submission" date="2025-08" db="UniProtKB">
        <authorList>
            <consortium name="Ensembl"/>
        </authorList>
    </citation>
    <scope>IDENTIFICATION</scope>
</reference>
<evidence type="ECO:0000256" key="16">
    <source>
        <dbReference type="PROSITE-ProRule" id="PRU00039"/>
    </source>
</evidence>
<dbReference type="GO" id="GO:0005178">
    <property type="term" value="F:integrin binding"/>
    <property type="evidence" value="ECO:0007669"/>
    <property type="project" value="TreeGrafter"/>
</dbReference>
<dbReference type="PROSITE" id="PS01225">
    <property type="entry name" value="CTCK_2"/>
    <property type="match status" value="1"/>
</dbReference>
<dbReference type="SUPFAM" id="SSF57184">
    <property type="entry name" value="Growth factor receptor domain"/>
    <property type="match status" value="1"/>
</dbReference>
<dbReference type="SMART" id="SM00121">
    <property type="entry name" value="IB"/>
    <property type="match status" value="1"/>
</dbReference>
<feature type="domain" description="VWFC" evidence="18">
    <location>
        <begin position="115"/>
        <end position="181"/>
    </location>
</feature>
<dbReference type="SMART" id="SM00209">
    <property type="entry name" value="TSP1"/>
    <property type="match status" value="1"/>
</dbReference>
<keyword evidence="8" id="KW-0303">Gap junction</keyword>
<evidence type="ECO:0000259" key="19">
    <source>
        <dbReference type="PROSITE" id="PS51323"/>
    </source>
</evidence>
<dbReference type="InterPro" id="IPR001007">
    <property type="entry name" value="VWF_dom"/>
</dbReference>
<comment type="subcellular location">
    <subcellularLocation>
        <location evidence="2">Cell junction</location>
        <location evidence="2">Gap junction</location>
    </subcellularLocation>
    <subcellularLocation>
        <location evidence="1">Cytoplasm</location>
    </subcellularLocation>
    <subcellularLocation>
        <location evidence="3">Secreted</location>
    </subcellularLocation>
</comment>
<dbReference type="SUPFAM" id="SSF82895">
    <property type="entry name" value="TSP-1 type 1 repeat"/>
    <property type="match status" value="1"/>
</dbReference>
<evidence type="ECO:0000256" key="12">
    <source>
        <dbReference type="ARBA" id="ARBA00023180"/>
    </source>
</evidence>
<evidence type="ECO:0000256" key="1">
    <source>
        <dbReference type="ARBA" id="ARBA00004496"/>
    </source>
</evidence>
<evidence type="ECO:0000313" key="20">
    <source>
        <dbReference type="Ensembl" id="ENSMCSP00000021443.1"/>
    </source>
</evidence>
<dbReference type="PROSITE" id="PS01185">
    <property type="entry name" value="CTCK_1"/>
    <property type="match status" value="1"/>
</dbReference>